<protein>
    <recommendedName>
        <fullName evidence="5">Large ribosomal subunit protein uL15</fullName>
    </recommendedName>
    <alternativeName>
        <fullName evidence="6">60S ribosomal protein L27a</fullName>
    </alternativeName>
</protein>
<sequence>LPSKLRKNHKIRDHGSHGNGHISKNQKHWGSGGHARGRHHHTINLGKHYLGYSDKVRMRHNHLKRNQNFCPTVNLTKLWTLVSEQTWVNATKTKTGDTPITDVIRSCY</sequence>
<name>A0A8C0E781_BALMU</name>
<dbReference type="GeneTree" id="ENSGT00390000005534"/>
<feature type="compositionally biased region" description="Basic residues" evidence="7">
    <location>
        <begin position="1"/>
        <end position="12"/>
    </location>
</feature>
<reference evidence="8" key="1">
    <citation type="submission" date="2023-09" db="UniProtKB">
        <authorList>
            <consortium name="Ensembl"/>
        </authorList>
    </citation>
    <scope>IDENTIFICATION</scope>
</reference>
<dbReference type="PANTHER" id="PTHR11721:SF3">
    <property type="entry name" value="LARGE RIBOSOMAL SUBUNIT PROTEIN UL15"/>
    <property type="match status" value="1"/>
</dbReference>
<dbReference type="GO" id="GO:0022625">
    <property type="term" value="C:cytosolic large ribosomal subunit"/>
    <property type="evidence" value="ECO:0007669"/>
    <property type="project" value="TreeGrafter"/>
</dbReference>
<evidence type="ECO:0000256" key="3">
    <source>
        <dbReference type="ARBA" id="ARBA00023274"/>
    </source>
</evidence>
<dbReference type="Ensembl" id="ENSBMST00010033540.1">
    <property type="protein sequence ID" value="ENSBMSP00010030489.1"/>
    <property type="gene ID" value="ENSBMSG00010022060.1"/>
</dbReference>
<evidence type="ECO:0000313" key="8">
    <source>
        <dbReference type="Ensembl" id="ENSBMSP00010030489.1"/>
    </source>
</evidence>
<dbReference type="SUPFAM" id="SSF52080">
    <property type="entry name" value="Ribosomal proteins L15p and L18e"/>
    <property type="match status" value="1"/>
</dbReference>
<evidence type="ECO:0000256" key="5">
    <source>
        <dbReference type="ARBA" id="ARBA00035200"/>
    </source>
</evidence>
<dbReference type="Gene3D" id="3.100.10.10">
    <property type="match status" value="1"/>
</dbReference>
<dbReference type="PANTHER" id="PTHR11721">
    <property type="entry name" value="60S RIBOSOMAL PROTEIN L27A"/>
    <property type="match status" value="1"/>
</dbReference>
<evidence type="ECO:0000256" key="6">
    <source>
        <dbReference type="ARBA" id="ARBA00035527"/>
    </source>
</evidence>
<accession>A0A8C0E781</accession>
<evidence type="ECO:0000256" key="1">
    <source>
        <dbReference type="ARBA" id="ARBA00007320"/>
    </source>
</evidence>
<feature type="region of interest" description="Disordered" evidence="7">
    <location>
        <begin position="1"/>
        <end position="39"/>
    </location>
</feature>
<proteinExistence type="inferred from homology"/>
<keyword evidence="2" id="KW-0689">Ribosomal protein</keyword>
<evidence type="ECO:0000256" key="7">
    <source>
        <dbReference type="SAM" id="MobiDB-lite"/>
    </source>
</evidence>
<keyword evidence="3" id="KW-0687">Ribonucleoprotein</keyword>
<organism evidence="8">
    <name type="scientific">Balaenoptera musculus</name>
    <name type="common">Blue whale</name>
    <dbReference type="NCBI Taxonomy" id="9771"/>
    <lineage>
        <taxon>Eukaryota</taxon>
        <taxon>Metazoa</taxon>
        <taxon>Chordata</taxon>
        <taxon>Craniata</taxon>
        <taxon>Vertebrata</taxon>
        <taxon>Euteleostomi</taxon>
        <taxon>Mammalia</taxon>
        <taxon>Eutheria</taxon>
        <taxon>Laurasiatheria</taxon>
        <taxon>Artiodactyla</taxon>
        <taxon>Whippomorpha</taxon>
        <taxon>Cetacea</taxon>
        <taxon>Mysticeti</taxon>
        <taxon>Balaenopteridae</taxon>
        <taxon>Balaenoptera</taxon>
    </lineage>
</organism>
<keyword evidence="4" id="KW-0379">Hydroxylation</keyword>
<comment type="similarity">
    <text evidence="1">Belongs to the universal ribosomal protein uL15 family.</text>
</comment>
<evidence type="ECO:0000256" key="4">
    <source>
        <dbReference type="ARBA" id="ARBA00023278"/>
    </source>
</evidence>
<dbReference type="AlphaFoldDB" id="A0A8C0E781"/>
<evidence type="ECO:0000256" key="2">
    <source>
        <dbReference type="ARBA" id="ARBA00022980"/>
    </source>
</evidence>
<dbReference type="GO" id="GO:0003735">
    <property type="term" value="F:structural constituent of ribosome"/>
    <property type="evidence" value="ECO:0007669"/>
    <property type="project" value="TreeGrafter"/>
</dbReference>
<dbReference type="InterPro" id="IPR036227">
    <property type="entry name" value="Ribosomal_uL15/eL18_sf"/>
</dbReference>